<dbReference type="SUPFAM" id="SSF51182">
    <property type="entry name" value="RmlC-like cupins"/>
    <property type="match status" value="1"/>
</dbReference>
<gene>
    <name evidence="2" type="ORF">FW778_19750</name>
</gene>
<evidence type="ECO:0000313" key="3">
    <source>
        <dbReference type="Proteomes" id="UP000326903"/>
    </source>
</evidence>
<dbReference type="PANTHER" id="PTHR36440">
    <property type="entry name" value="PUTATIVE (AFU_ORTHOLOGUE AFUA_8G07350)-RELATED"/>
    <property type="match status" value="1"/>
</dbReference>
<proteinExistence type="predicted"/>
<reference evidence="2 3" key="1">
    <citation type="submission" date="2019-09" db="EMBL/GenBank/DDBJ databases">
        <title>Draft genome sequence of Ginsengibacter sp. BR5-29.</title>
        <authorList>
            <person name="Im W.-T."/>
        </authorList>
    </citation>
    <scope>NUCLEOTIDE SEQUENCE [LARGE SCALE GENOMIC DNA]</scope>
    <source>
        <strain evidence="2 3">BR5-29</strain>
    </source>
</reference>
<evidence type="ECO:0000313" key="2">
    <source>
        <dbReference type="EMBL" id="KAA9036124.1"/>
    </source>
</evidence>
<comment type="caution">
    <text evidence="2">The sequence shown here is derived from an EMBL/GenBank/DDBJ whole genome shotgun (WGS) entry which is preliminary data.</text>
</comment>
<dbReference type="PANTHER" id="PTHR36440:SF1">
    <property type="entry name" value="PUTATIVE (AFU_ORTHOLOGUE AFUA_8G07350)-RELATED"/>
    <property type="match status" value="1"/>
</dbReference>
<keyword evidence="3" id="KW-1185">Reference proteome</keyword>
<dbReference type="Gene3D" id="2.60.120.10">
    <property type="entry name" value="Jelly Rolls"/>
    <property type="match status" value="1"/>
</dbReference>
<dbReference type="EMBL" id="VYQF01000009">
    <property type="protein sequence ID" value="KAA9036124.1"/>
    <property type="molecule type" value="Genomic_DNA"/>
</dbReference>
<evidence type="ECO:0000259" key="1">
    <source>
        <dbReference type="Pfam" id="PF07883"/>
    </source>
</evidence>
<dbReference type="InterPro" id="IPR011051">
    <property type="entry name" value="RmlC_Cupin_sf"/>
</dbReference>
<protein>
    <submittedName>
        <fullName evidence="2">Cupin domain-containing protein</fullName>
    </submittedName>
</protein>
<dbReference type="RefSeq" id="WP_150416591.1">
    <property type="nucleotide sequence ID" value="NZ_VYQF01000009.1"/>
</dbReference>
<accession>A0A5J5IBE4</accession>
<dbReference type="Proteomes" id="UP000326903">
    <property type="component" value="Unassembled WGS sequence"/>
</dbReference>
<dbReference type="InterPro" id="IPR053146">
    <property type="entry name" value="QDO-like"/>
</dbReference>
<dbReference type="Pfam" id="PF07883">
    <property type="entry name" value="Cupin_2"/>
    <property type="match status" value="1"/>
</dbReference>
<dbReference type="AlphaFoldDB" id="A0A5J5IBE4"/>
<feature type="domain" description="Cupin type-2" evidence="1">
    <location>
        <begin position="56"/>
        <end position="123"/>
    </location>
</feature>
<dbReference type="InterPro" id="IPR013096">
    <property type="entry name" value="Cupin_2"/>
</dbReference>
<name>A0A5J5IBE4_9BACT</name>
<sequence length="180" mass="20128">MLTLSFEPINLFIMMPANNGNNKVQVNQSVFFRALGTTYKVLSESVSGSAAIVEHTLEARSIGSPMHKHTHEDEISYILEGELSVFQNGNVQTAGPGQYIVKPRGFFHTFWNSGTEVVRFIEVITPGNFECYFAEIAPFLQPGKPPQIDRLKETAKKYGLIIDPYGAEEIIKRYDLSPLS</sequence>
<organism evidence="2 3">
    <name type="scientific">Ginsengibacter hankyongi</name>
    <dbReference type="NCBI Taxonomy" id="2607284"/>
    <lineage>
        <taxon>Bacteria</taxon>
        <taxon>Pseudomonadati</taxon>
        <taxon>Bacteroidota</taxon>
        <taxon>Chitinophagia</taxon>
        <taxon>Chitinophagales</taxon>
        <taxon>Chitinophagaceae</taxon>
        <taxon>Ginsengibacter</taxon>
    </lineage>
</organism>
<dbReference type="InterPro" id="IPR014710">
    <property type="entry name" value="RmlC-like_jellyroll"/>
</dbReference>